<feature type="compositionally biased region" description="Polar residues" evidence="1">
    <location>
        <begin position="72"/>
        <end position="86"/>
    </location>
</feature>
<sequence length="94" mass="10249">MENKKCEVQEKLTIEVEKITANGTDNNGDDDQSEHAIEQNHFTNGNDGFREIDSGMQFQATVDREANPEIIISNSSANTPPNNVNRSDGLGGKG</sequence>
<name>A0A5J4WXQ2_9EUKA</name>
<gene>
    <name evidence="2" type="ORF">EZS28_005128</name>
</gene>
<dbReference type="Proteomes" id="UP000324800">
    <property type="component" value="Unassembled WGS sequence"/>
</dbReference>
<protein>
    <submittedName>
        <fullName evidence="2">Uncharacterized protein</fullName>
    </submittedName>
</protein>
<evidence type="ECO:0000313" key="3">
    <source>
        <dbReference type="Proteomes" id="UP000324800"/>
    </source>
</evidence>
<evidence type="ECO:0000313" key="2">
    <source>
        <dbReference type="EMBL" id="KAA6399342.1"/>
    </source>
</evidence>
<accession>A0A5J4WXQ2</accession>
<dbReference type="AlphaFoldDB" id="A0A5J4WXQ2"/>
<dbReference type="EMBL" id="SNRW01000772">
    <property type="protein sequence ID" value="KAA6399342.1"/>
    <property type="molecule type" value="Genomic_DNA"/>
</dbReference>
<proteinExistence type="predicted"/>
<organism evidence="2 3">
    <name type="scientific">Streblomastix strix</name>
    <dbReference type="NCBI Taxonomy" id="222440"/>
    <lineage>
        <taxon>Eukaryota</taxon>
        <taxon>Metamonada</taxon>
        <taxon>Preaxostyla</taxon>
        <taxon>Oxymonadida</taxon>
        <taxon>Streblomastigidae</taxon>
        <taxon>Streblomastix</taxon>
    </lineage>
</organism>
<evidence type="ECO:0000256" key="1">
    <source>
        <dbReference type="SAM" id="MobiDB-lite"/>
    </source>
</evidence>
<reference evidence="2 3" key="1">
    <citation type="submission" date="2019-03" db="EMBL/GenBank/DDBJ databases">
        <title>Single cell metagenomics reveals metabolic interactions within the superorganism composed of flagellate Streblomastix strix and complex community of Bacteroidetes bacteria on its surface.</title>
        <authorList>
            <person name="Treitli S.C."/>
            <person name="Kolisko M."/>
            <person name="Husnik F."/>
            <person name="Keeling P."/>
            <person name="Hampl V."/>
        </authorList>
    </citation>
    <scope>NUCLEOTIDE SEQUENCE [LARGE SCALE GENOMIC DNA]</scope>
    <source>
        <strain evidence="2">ST1C</strain>
    </source>
</reference>
<feature type="region of interest" description="Disordered" evidence="1">
    <location>
        <begin position="65"/>
        <end position="94"/>
    </location>
</feature>
<comment type="caution">
    <text evidence="2">The sequence shown here is derived from an EMBL/GenBank/DDBJ whole genome shotgun (WGS) entry which is preliminary data.</text>
</comment>